<dbReference type="InParanoid" id="E0VN61"/>
<dbReference type="HOGENOM" id="CLU_919206_0_0_1"/>
<gene>
    <name evidence="4" type="primary">8236157</name>
    <name evidence="3" type="ORF">Phum_PHUM325990</name>
</gene>
<reference evidence="4" key="3">
    <citation type="submission" date="2020-05" db="UniProtKB">
        <authorList>
            <consortium name="EnsemblMetazoa"/>
        </authorList>
    </citation>
    <scope>IDENTIFICATION</scope>
    <source>
        <strain evidence="4">USDA</strain>
    </source>
</reference>
<keyword evidence="2" id="KW-1133">Transmembrane helix</keyword>
<proteinExistence type="predicted"/>
<dbReference type="Proteomes" id="UP000009046">
    <property type="component" value="Unassembled WGS sequence"/>
</dbReference>
<sequence>MLRPSRHPYQATTLPQPYLHVRNPWGDKPESSTNSSCGSRSGRTRNTLSQPSEWLLPRNQIMSHQGPLLNQHVQPVIISSQSAGTAMSTGQESSGGDSSTGGMGSCGGQCIACETFCYYFLQVIFIAGILTGIALTIAGSVLHGNQKEGDLVVLMYIGVLLVLVCILLLSVHCCVRRNVKERKRALRLSLMDGSRRIVHPGGGGGDFTSIPVHDFTPDPHYRNSYLETNLNDIEGPENARPFLNVMTNPSYHHYQHRQNTLSRTGGGLKMNSCDPRLSSEMSERHVYDWGRNHHVTGVHRPYR</sequence>
<reference evidence="3" key="2">
    <citation type="submission" date="2007-04" db="EMBL/GenBank/DDBJ databases">
        <title>The genome of the human body louse.</title>
        <authorList>
            <consortium name="The Human Body Louse Genome Consortium"/>
            <person name="Kirkness E."/>
            <person name="Walenz B."/>
            <person name="Hass B."/>
            <person name="Bruggner R."/>
            <person name="Strausberg R."/>
        </authorList>
    </citation>
    <scope>NUCLEOTIDE SEQUENCE</scope>
    <source>
        <strain evidence="3">USDA</strain>
    </source>
</reference>
<dbReference type="VEuPathDB" id="VectorBase:PHUM325990"/>
<feature type="transmembrane region" description="Helical" evidence="2">
    <location>
        <begin position="153"/>
        <end position="175"/>
    </location>
</feature>
<feature type="compositionally biased region" description="Low complexity" evidence="1">
    <location>
        <begin position="31"/>
        <end position="47"/>
    </location>
</feature>
<dbReference type="eggNOG" id="ENOG502SAQ6">
    <property type="taxonomic scope" value="Eukaryota"/>
</dbReference>
<protein>
    <submittedName>
        <fullName evidence="3 4">Uncharacterized protein</fullName>
    </submittedName>
</protein>
<accession>E0VN61</accession>
<evidence type="ECO:0000313" key="4">
    <source>
        <dbReference type="EnsemblMetazoa" id="PHUM325990-PA"/>
    </source>
</evidence>
<dbReference type="EMBL" id="AAZO01003785">
    <property type="status" value="NOT_ANNOTATED_CDS"/>
    <property type="molecule type" value="Genomic_DNA"/>
</dbReference>
<keyword evidence="2" id="KW-0812">Transmembrane</keyword>
<name>E0VN61_PEDHC</name>
<evidence type="ECO:0000256" key="2">
    <source>
        <dbReference type="SAM" id="Phobius"/>
    </source>
</evidence>
<feature type="transmembrane region" description="Helical" evidence="2">
    <location>
        <begin position="118"/>
        <end position="141"/>
    </location>
</feature>
<dbReference type="EMBL" id="DS235332">
    <property type="protein sequence ID" value="EEB14781.1"/>
    <property type="molecule type" value="Genomic_DNA"/>
</dbReference>
<feature type="region of interest" description="Disordered" evidence="1">
    <location>
        <begin position="1"/>
        <end position="53"/>
    </location>
</feature>
<dbReference type="AlphaFoldDB" id="E0VN61"/>
<dbReference type="OrthoDB" id="6427659at2759"/>
<keyword evidence="2" id="KW-0472">Membrane</keyword>
<reference evidence="3" key="1">
    <citation type="submission" date="2007-04" db="EMBL/GenBank/DDBJ databases">
        <title>Annotation of Pediculus humanus corporis strain USDA.</title>
        <authorList>
            <person name="Kirkness E."/>
            <person name="Hannick L."/>
            <person name="Hass B."/>
            <person name="Bruggner R."/>
            <person name="Lawson D."/>
            <person name="Bidwell S."/>
            <person name="Joardar V."/>
            <person name="Caler E."/>
            <person name="Walenz B."/>
            <person name="Inman J."/>
            <person name="Schobel S."/>
            <person name="Galinsky K."/>
            <person name="Amedeo P."/>
            <person name="Strausberg R."/>
        </authorList>
    </citation>
    <scope>NUCLEOTIDE SEQUENCE</scope>
    <source>
        <strain evidence="3">USDA</strain>
    </source>
</reference>
<organism>
    <name type="scientific">Pediculus humanus subsp. corporis</name>
    <name type="common">Body louse</name>
    <dbReference type="NCBI Taxonomy" id="121224"/>
    <lineage>
        <taxon>Eukaryota</taxon>
        <taxon>Metazoa</taxon>
        <taxon>Ecdysozoa</taxon>
        <taxon>Arthropoda</taxon>
        <taxon>Hexapoda</taxon>
        <taxon>Insecta</taxon>
        <taxon>Pterygota</taxon>
        <taxon>Neoptera</taxon>
        <taxon>Paraneoptera</taxon>
        <taxon>Psocodea</taxon>
        <taxon>Troctomorpha</taxon>
        <taxon>Phthiraptera</taxon>
        <taxon>Anoplura</taxon>
        <taxon>Pediculidae</taxon>
        <taxon>Pediculus</taxon>
    </lineage>
</organism>
<evidence type="ECO:0000313" key="5">
    <source>
        <dbReference type="Proteomes" id="UP000009046"/>
    </source>
</evidence>
<dbReference type="RefSeq" id="XP_002427519.1">
    <property type="nucleotide sequence ID" value="XM_002427474.1"/>
</dbReference>
<dbReference type="EnsemblMetazoa" id="PHUM325990-RA">
    <property type="protein sequence ID" value="PHUM325990-PA"/>
    <property type="gene ID" value="PHUM325990"/>
</dbReference>
<evidence type="ECO:0000313" key="3">
    <source>
        <dbReference type="EMBL" id="EEB14781.1"/>
    </source>
</evidence>
<dbReference type="KEGG" id="phu:Phum_PHUM325990"/>
<dbReference type="CTD" id="8236157"/>
<keyword evidence="5" id="KW-1185">Reference proteome</keyword>
<dbReference type="GeneID" id="8236157"/>
<evidence type="ECO:0000256" key="1">
    <source>
        <dbReference type="SAM" id="MobiDB-lite"/>
    </source>
</evidence>